<proteinExistence type="predicted"/>
<evidence type="ECO:0000313" key="2">
    <source>
        <dbReference type="EMBL" id="CEM41230.1"/>
    </source>
</evidence>
<dbReference type="VEuPathDB" id="CryptoDB:Cvel_25903"/>
<reference evidence="2" key="1">
    <citation type="submission" date="2014-11" db="EMBL/GenBank/DDBJ databases">
        <authorList>
            <person name="Otto D Thomas"/>
            <person name="Naeem Raeece"/>
        </authorList>
    </citation>
    <scope>NUCLEOTIDE SEQUENCE</scope>
</reference>
<name>A0A0G4HBP5_9ALVE</name>
<dbReference type="AlphaFoldDB" id="A0A0G4HBP5"/>
<organism evidence="2">
    <name type="scientific">Chromera velia CCMP2878</name>
    <dbReference type="NCBI Taxonomy" id="1169474"/>
    <lineage>
        <taxon>Eukaryota</taxon>
        <taxon>Sar</taxon>
        <taxon>Alveolata</taxon>
        <taxon>Colpodellida</taxon>
        <taxon>Chromeraceae</taxon>
        <taxon>Chromera</taxon>
    </lineage>
</organism>
<feature type="compositionally biased region" description="Basic and acidic residues" evidence="1">
    <location>
        <begin position="8"/>
        <end position="17"/>
    </location>
</feature>
<protein>
    <submittedName>
        <fullName evidence="2">Uncharacterized protein</fullName>
    </submittedName>
</protein>
<evidence type="ECO:0000256" key="1">
    <source>
        <dbReference type="SAM" id="MobiDB-lite"/>
    </source>
</evidence>
<sequence>MPQFVPVHDPERPRCEQDENDEEFKKHRQFDNPFGQTSSSWDERNQREKRDTKEDRELREKEEAEWRRRKAQDREDDRKRDGRRSRSRSRSRDSDKGSTESRGEDEGGDVGTVSQHTAAALDKDDQFDYVSTRDKKTMGGFSASTAAAVKAAKGGGSGLCEEIAEETSAQEEREAAREARAKKAKDGMTEEERVMAAMGLPVNFS</sequence>
<feature type="compositionally biased region" description="Basic and acidic residues" evidence="1">
    <location>
        <begin position="90"/>
        <end position="105"/>
    </location>
</feature>
<dbReference type="EMBL" id="CDMZ01002194">
    <property type="protein sequence ID" value="CEM41230.1"/>
    <property type="molecule type" value="Genomic_DNA"/>
</dbReference>
<feature type="compositionally biased region" description="Basic and acidic residues" evidence="1">
    <location>
        <begin position="41"/>
        <end position="80"/>
    </location>
</feature>
<gene>
    <name evidence="2" type="ORF">Cvel_25903</name>
</gene>
<feature type="region of interest" description="Disordered" evidence="1">
    <location>
        <begin position="1"/>
        <end position="128"/>
    </location>
</feature>
<accession>A0A0G4HBP5</accession>